<organism evidence="2 3">
    <name type="scientific">Pangasianodon hypophthalmus</name>
    <name type="common">Striped catfish</name>
    <name type="synonym">Helicophagus hypophthalmus</name>
    <dbReference type="NCBI Taxonomy" id="310915"/>
    <lineage>
        <taxon>Eukaryota</taxon>
        <taxon>Metazoa</taxon>
        <taxon>Chordata</taxon>
        <taxon>Craniata</taxon>
        <taxon>Vertebrata</taxon>
        <taxon>Euteleostomi</taxon>
        <taxon>Actinopterygii</taxon>
        <taxon>Neopterygii</taxon>
        <taxon>Teleostei</taxon>
        <taxon>Ostariophysi</taxon>
        <taxon>Siluriformes</taxon>
        <taxon>Pangasiidae</taxon>
        <taxon>Pangasianodon</taxon>
    </lineage>
</organism>
<gene>
    <name evidence="2" type="ORF">PHYPO_G00173100</name>
</gene>
<proteinExistence type="predicted"/>
<evidence type="ECO:0000313" key="2">
    <source>
        <dbReference type="EMBL" id="KAB5517916.1"/>
    </source>
</evidence>
<protein>
    <submittedName>
        <fullName evidence="2">Uncharacterized protein</fullName>
    </submittedName>
</protein>
<dbReference type="AlphaFoldDB" id="A0A5N5JH33"/>
<reference evidence="2 3" key="1">
    <citation type="submission" date="2019-06" db="EMBL/GenBank/DDBJ databases">
        <title>A chromosome-scale genome assembly of the striped catfish, Pangasianodon hypophthalmus.</title>
        <authorList>
            <person name="Wen M."/>
            <person name="Zahm M."/>
            <person name="Roques C."/>
            <person name="Cabau C."/>
            <person name="Klopp C."/>
            <person name="Donnadieu C."/>
            <person name="Jouanno E."/>
            <person name="Avarre J.-C."/>
            <person name="Campet M."/>
            <person name="Ha T.T.T."/>
            <person name="Dugue R."/>
            <person name="Lampietro C."/>
            <person name="Louis A."/>
            <person name="Herpin A."/>
            <person name="Echchiki A."/>
            <person name="Berthelot C."/>
            <person name="Parey E."/>
            <person name="Roest-Crollius H."/>
            <person name="Braasch I."/>
            <person name="Postlethwait J."/>
            <person name="Bobe J."/>
            <person name="Montfort J."/>
            <person name="Bouchez O."/>
            <person name="Begum T."/>
            <person name="Schartl M."/>
            <person name="Guiguen Y."/>
        </authorList>
    </citation>
    <scope>NUCLEOTIDE SEQUENCE [LARGE SCALE GENOMIC DNA]</scope>
    <source>
        <strain evidence="2 3">Indonesia</strain>
        <tissue evidence="2">Blood</tissue>
    </source>
</reference>
<dbReference type="Proteomes" id="UP000327468">
    <property type="component" value="Chromosome 29"/>
</dbReference>
<evidence type="ECO:0000313" key="3">
    <source>
        <dbReference type="Proteomes" id="UP000327468"/>
    </source>
</evidence>
<accession>A0A5N5JH33</accession>
<feature type="region of interest" description="Disordered" evidence="1">
    <location>
        <begin position="61"/>
        <end position="80"/>
    </location>
</feature>
<feature type="region of interest" description="Disordered" evidence="1">
    <location>
        <begin position="1"/>
        <end position="20"/>
    </location>
</feature>
<keyword evidence="3" id="KW-1185">Reference proteome</keyword>
<name>A0A5N5JH33_PANHP</name>
<dbReference type="EMBL" id="VFJC01000030">
    <property type="protein sequence ID" value="KAB5517916.1"/>
    <property type="molecule type" value="Genomic_DNA"/>
</dbReference>
<comment type="caution">
    <text evidence="2">The sequence shown here is derived from an EMBL/GenBank/DDBJ whole genome shotgun (WGS) entry which is preliminary data.</text>
</comment>
<sequence>MGVPESGRDPSPQNPPRDSTRIYFVSPKIQTNKCISSFVYPGHRHLLSRCLPQIRMPPLTLEPQMGMKDHQPQPQTSPAIVASNRRRPKWMRWWISCV</sequence>
<evidence type="ECO:0000256" key="1">
    <source>
        <dbReference type="SAM" id="MobiDB-lite"/>
    </source>
</evidence>